<dbReference type="PROSITE" id="PS51257">
    <property type="entry name" value="PROKAR_LIPOPROTEIN"/>
    <property type="match status" value="1"/>
</dbReference>
<evidence type="ECO:0000256" key="4">
    <source>
        <dbReference type="ARBA" id="ARBA00022729"/>
    </source>
</evidence>
<dbReference type="PANTHER" id="PTHR30532">
    <property type="entry name" value="IRON III DICITRATE-BINDING PERIPLASMIC PROTEIN"/>
    <property type="match status" value="1"/>
</dbReference>
<comment type="similarity">
    <text evidence="2">Belongs to the bacterial solute-binding protein 8 family.</text>
</comment>
<organism evidence="7 8">
    <name type="scientific">Candidatus Avipropionibacterium avicola</name>
    <dbReference type="NCBI Taxonomy" id="2840701"/>
    <lineage>
        <taxon>Bacteria</taxon>
        <taxon>Bacillati</taxon>
        <taxon>Actinomycetota</taxon>
        <taxon>Actinomycetes</taxon>
        <taxon>Propionibacteriales</taxon>
        <taxon>Propionibacteriaceae</taxon>
        <taxon>Propionibacteriaceae incertae sedis</taxon>
        <taxon>Candidatus Avipropionibacterium</taxon>
    </lineage>
</organism>
<feature type="domain" description="Fe/B12 periplasmic-binding" evidence="6">
    <location>
        <begin position="59"/>
        <end position="320"/>
    </location>
</feature>
<feature type="chain" id="PRO_5039396098" evidence="5">
    <location>
        <begin position="23"/>
        <end position="322"/>
    </location>
</feature>
<evidence type="ECO:0000256" key="2">
    <source>
        <dbReference type="ARBA" id="ARBA00008814"/>
    </source>
</evidence>
<evidence type="ECO:0000313" key="8">
    <source>
        <dbReference type="Proteomes" id="UP000886842"/>
    </source>
</evidence>
<comment type="caution">
    <text evidence="7">The sequence shown here is derived from an EMBL/GenBank/DDBJ whole genome shotgun (WGS) entry which is preliminary data.</text>
</comment>
<keyword evidence="3" id="KW-0813">Transport</keyword>
<protein>
    <submittedName>
        <fullName evidence="7">ABC transporter substrate-binding protein</fullName>
    </submittedName>
</protein>
<reference evidence="7" key="2">
    <citation type="journal article" date="2021" name="PeerJ">
        <title>Extensive microbial diversity within the chicken gut microbiome revealed by metagenomics and culture.</title>
        <authorList>
            <person name="Gilroy R."/>
            <person name="Ravi A."/>
            <person name="Getino M."/>
            <person name="Pursley I."/>
            <person name="Horton D.L."/>
            <person name="Alikhan N.F."/>
            <person name="Baker D."/>
            <person name="Gharbi K."/>
            <person name="Hall N."/>
            <person name="Watson M."/>
            <person name="Adriaenssens E.M."/>
            <person name="Foster-Nyarko E."/>
            <person name="Jarju S."/>
            <person name="Secka A."/>
            <person name="Antonio M."/>
            <person name="Oren A."/>
            <person name="Chaudhuri R.R."/>
            <person name="La Ragione R."/>
            <person name="Hildebrand F."/>
            <person name="Pallen M.J."/>
        </authorList>
    </citation>
    <scope>NUCLEOTIDE SEQUENCE</scope>
    <source>
        <strain evidence="7">ChiGjej1B1-24693</strain>
    </source>
</reference>
<evidence type="ECO:0000259" key="6">
    <source>
        <dbReference type="PROSITE" id="PS50983"/>
    </source>
</evidence>
<accession>A0A9D1GXR9</accession>
<dbReference type="AlphaFoldDB" id="A0A9D1GXR9"/>
<dbReference type="Pfam" id="PF01497">
    <property type="entry name" value="Peripla_BP_2"/>
    <property type="match status" value="1"/>
</dbReference>
<evidence type="ECO:0000256" key="1">
    <source>
        <dbReference type="ARBA" id="ARBA00004196"/>
    </source>
</evidence>
<reference evidence="7" key="1">
    <citation type="submission" date="2020-10" db="EMBL/GenBank/DDBJ databases">
        <authorList>
            <person name="Gilroy R."/>
        </authorList>
    </citation>
    <scope>NUCLEOTIDE SEQUENCE</scope>
    <source>
        <strain evidence="7">ChiGjej1B1-24693</strain>
    </source>
</reference>
<evidence type="ECO:0000313" key="7">
    <source>
        <dbReference type="EMBL" id="HIT75097.1"/>
    </source>
</evidence>
<gene>
    <name evidence="7" type="ORF">IAA98_05900</name>
</gene>
<dbReference type="EMBL" id="DVLP01000180">
    <property type="protein sequence ID" value="HIT75097.1"/>
    <property type="molecule type" value="Genomic_DNA"/>
</dbReference>
<dbReference type="Gene3D" id="3.40.50.1980">
    <property type="entry name" value="Nitrogenase molybdenum iron protein domain"/>
    <property type="match status" value="2"/>
</dbReference>
<proteinExistence type="inferred from homology"/>
<dbReference type="InterPro" id="IPR051313">
    <property type="entry name" value="Bact_iron-sidero_bind"/>
</dbReference>
<dbReference type="PANTHER" id="PTHR30532:SF24">
    <property type="entry name" value="FERRIC ENTEROBACTIN-BINDING PERIPLASMIC PROTEIN FEPB"/>
    <property type="match status" value="1"/>
</dbReference>
<feature type="signal peptide" evidence="5">
    <location>
        <begin position="1"/>
        <end position="22"/>
    </location>
</feature>
<evidence type="ECO:0000256" key="3">
    <source>
        <dbReference type="ARBA" id="ARBA00022448"/>
    </source>
</evidence>
<sequence>MKLLRIGSFNLLLALTMVLSLASACSSDPGSEPATGDDSTAISIDHIFGTTTLDAVPTRIVSLDAPWTDTLLALGVQPVGYAVDAASPDGMAWQELSADSESFDTTEGLPYEQIAALDADLIVGSYSVIDEEVHRRLSEIAPTVARLDDSQVTAWEDLVTAGGALLDKTDEATILIDGLNARIDAIGEELPGLEGRTFALAQYLPGAGLVAVADEKDGSSVFFQRLGMTMLPALAEEGTKTGEARVSFSPERIELLRADLLAFLINGGDESALDDIPGFDKLPGTVAILDYDTIVALNTPSVLSVPHAAEKLKPYLAEAAEG</sequence>
<evidence type="ECO:0000256" key="5">
    <source>
        <dbReference type="SAM" id="SignalP"/>
    </source>
</evidence>
<dbReference type="GO" id="GO:0030288">
    <property type="term" value="C:outer membrane-bounded periplasmic space"/>
    <property type="evidence" value="ECO:0007669"/>
    <property type="project" value="TreeGrafter"/>
</dbReference>
<dbReference type="GO" id="GO:1901678">
    <property type="term" value="P:iron coordination entity transport"/>
    <property type="evidence" value="ECO:0007669"/>
    <property type="project" value="UniProtKB-ARBA"/>
</dbReference>
<dbReference type="PROSITE" id="PS50983">
    <property type="entry name" value="FE_B12_PBP"/>
    <property type="match status" value="1"/>
</dbReference>
<dbReference type="Proteomes" id="UP000886842">
    <property type="component" value="Unassembled WGS sequence"/>
</dbReference>
<dbReference type="InterPro" id="IPR002491">
    <property type="entry name" value="ABC_transptr_periplasmic_BD"/>
</dbReference>
<comment type="subcellular location">
    <subcellularLocation>
        <location evidence="1">Cell envelope</location>
    </subcellularLocation>
</comment>
<keyword evidence="4 5" id="KW-0732">Signal</keyword>
<name>A0A9D1GXR9_9ACTN</name>
<dbReference type="SUPFAM" id="SSF53807">
    <property type="entry name" value="Helical backbone' metal receptor"/>
    <property type="match status" value="1"/>
</dbReference>